<evidence type="ECO:0000313" key="2">
    <source>
        <dbReference type="Proteomes" id="UP000237000"/>
    </source>
</evidence>
<dbReference type="EMBL" id="JXTC01000096">
    <property type="protein sequence ID" value="PON89251.1"/>
    <property type="molecule type" value="Genomic_DNA"/>
</dbReference>
<dbReference type="Proteomes" id="UP000237000">
    <property type="component" value="Unassembled WGS sequence"/>
</dbReference>
<keyword evidence="2" id="KW-1185">Reference proteome</keyword>
<reference evidence="2" key="1">
    <citation type="submission" date="2016-06" db="EMBL/GenBank/DDBJ databases">
        <title>Parallel loss of symbiosis genes in relatives of nitrogen-fixing non-legume Parasponia.</title>
        <authorList>
            <person name="Van Velzen R."/>
            <person name="Holmer R."/>
            <person name="Bu F."/>
            <person name="Rutten L."/>
            <person name="Van Zeijl A."/>
            <person name="Liu W."/>
            <person name="Santuari L."/>
            <person name="Cao Q."/>
            <person name="Sharma T."/>
            <person name="Shen D."/>
            <person name="Roswanjaya Y."/>
            <person name="Wardhani T."/>
            <person name="Kalhor M.S."/>
            <person name="Jansen J."/>
            <person name="Van den Hoogen J."/>
            <person name="Gungor B."/>
            <person name="Hartog M."/>
            <person name="Hontelez J."/>
            <person name="Verver J."/>
            <person name="Yang W.-C."/>
            <person name="Schijlen E."/>
            <person name="Repin R."/>
            <person name="Schilthuizen M."/>
            <person name="Schranz E."/>
            <person name="Heidstra R."/>
            <person name="Miyata K."/>
            <person name="Fedorova E."/>
            <person name="Kohlen W."/>
            <person name="Bisseling T."/>
            <person name="Smit S."/>
            <person name="Geurts R."/>
        </authorList>
    </citation>
    <scope>NUCLEOTIDE SEQUENCE [LARGE SCALE GENOMIC DNA]</scope>
    <source>
        <strain evidence="2">cv. RG33-2</strain>
    </source>
</reference>
<accession>A0A2P5EUN1</accession>
<gene>
    <name evidence="1" type="ORF">TorRG33x02_149220</name>
</gene>
<dbReference type="InParanoid" id="A0A2P5EUN1"/>
<proteinExistence type="predicted"/>
<dbReference type="AlphaFoldDB" id="A0A2P5EUN1"/>
<name>A0A2P5EUN1_TREOI</name>
<organism evidence="1 2">
    <name type="scientific">Trema orientale</name>
    <name type="common">Charcoal tree</name>
    <name type="synonym">Celtis orientalis</name>
    <dbReference type="NCBI Taxonomy" id="63057"/>
    <lineage>
        <taxon>Eukaryota</taxon>
        <taxon>Viridiplantae</taxon>
        <taxon>Streptophyta</taxon>
        <taxon>Embryophyta</taxon>
        <taxon>Tracheophyta</taxon>
        <taxon>Spermatophyta</taxon>
        <taxon>Magnoliopsida</taxon>
        <taxon>eudicotyledons</taxon>
        <taxon>Gunneridae</taxon>
        <taxon>Pentapetalae</taxon>
        <taxon>rosids</taxon>
        <taxon>fabids</taxon>
        <taxon>Rosales</taxon>
        <taxon>Cannabaceae</taxon>
        <taxon>Trema</taxon>
    </lineage>
</organism>
<protein>
    <submittedName>
        <fullName evidence="1">Uncharacterized protein</fullName>
    </submittedName>
</protein>
<sequence length="67" mass="7127">MHGSREAQEWTRLVSSCSADVGGLQLSASTRLRSRVCCTRLPDGFGLRSTAKIASCTPSSTREIGAL</sequence>
<comment type="caution">
    <text evidence="1">The sequence shown here is derived from an EMBL/GenBank/DDBJ whole genome shotgun (WGS) entry which is preliminary data.</text>
</comment>
<evidence type="ECO:0000313" key="1">
    <source>
        <dbReference type="EMBL" id="PON89251.1"/>
    </source>
</evidence>